<sequence length="105" mass="11834">MSGEVNPQILQHECLILLQPKHSSQRKKPPYICDLRTRIGCEPFSAHPTRSDRVTNIGWLLSLGASPLPAANQNYLLWFFSNSCILIARTFNGRPNNVMNPSASW</sequence>
<dbReference type="AlphaFoldDB" id="A0A285PSF0"/>
<keyword evidence="2" id="KW-1185">Reference proteome</keyword>
<gene>
    <name evidence="1" type="ORF">EHLA_1828</name>
</gene>
<dbReference type="KEGG" id="ehl:EHLA_1828"/>
<dbReference type="EMBL" id="LT907978">
    <property type="protein sequence ID" value="SOB72531.1"/>
    <property type="molecule type" value="Genomic_DNA"/>
</dbReference>
<evidence type="ECO:0000313" key="1">
    <source>
        <dbReference type="EMBL" id="SOB72531.1"/>
    </source>
</evidence>
<accession>A0A285PSF0</accession>
<protein>
    <submittedName>
        <fullName evidence="1">Uncharacterized protein</fullName>
    </submittedName>
</protein>
<organism evidence="1 2">
    <name type="scientific">Anaerobutyricum hallii</name>
    <dbReference type="NCBI Taxonomy" id="39488"/>
    <lineage>
        <taxon>Bacteria</taxon>
        <taxon>Bacillati</taxon>
        <taxon>Bacillota</taxon>
        <taxon>Clostridia</taxon>
        <taxon>Lachnospirales</taxon>
        <taxon>Lachnospiraceae</taxon>
        <taxon>Anaerobutyricum</taxon>
    </lineage>
</organism>
<dbReference type="Proteomes" id="UP000217549">
    <property type="component" value="Chromosome I"/>
</dbReference>
<reference evidence="2" key="1">
    <citation type="submission" date="2017-09" db="EMBL/GenBank/DDBJ databases">
        <authorList>
            <person name="Shetty A S."/>
        </authorList>
    </citation>
    <scope>NUCLEOTIDE SEQUENCE [LARGE SCALE GENOMIC DNA]</scope>
</reference>
<evidence type="ECO:0000313" key="2">
    <source>
        <dbReference type="Proteomes" id="UP000217549"/>
    </source>
</evidence>
<proteinExistence type="predicted"/>
<name>A0A285PSF0_9FIRM</name>